<reference evidence="3 4" key="1">
    <citation type="submission" date="2020-03" db="EMBL/GenBank/DDBJ databases">
        <title>Hydrogenophaga sp. nov. isolated from cyanobacterial mat.</title>
        <authorList>
            <person name="Thorat V."/>
            <person name="Kirdat K."/>
            <person name="Tiwarekar B."/>
            <person name="Costa E.D."/>
            <person name="Yadav A."/>
        </authorList>
    </citation>
    <scope>NUCLEOTIDE SEQUENCE [LARGE SCALE GENOMIC DNA]</scope>
    <source>
        <strain evidence="3 4">BA0156</strain>
    </source>
</reference>
<dbReference type="SUPFAM" id="SSF56954">
    <property type="entry name" value="Outer membrane efflux proteins (OEP)"/>
    <property type="match status" value="1"/>
</dbReference>
<accession>A0A6G8IJH0</accession>
<dbReference type="EMBL" id="CP049989">
    <property type="protein sequence ID" value="QIM53130.1"/>
    <property type="molecule type" value="Genomic_DNA"/>
</dbReference>
<feature type="signal peptide" evidence="2">
    <location>
        <begin position="1"/>
        <end position="22"/>
    </location>
</feature>
<proteinExistence type="inferred from homology"/>
<dbReference type="InterPro" id="IPR010131">
    <property type="entry name" value="MdtP/NodT-like"/>
</dbReference>
<evidence type="ECO:0000256" key="2">
    <source>
        <dbReference type="SAM" id="SignalP"/>
    </source>
</evidence>
<gene>
    <name evidence="3" type="ORF">G9Q37_13725</name>
</gene>
<sequence length="438" mass="46605">MPGKLVPLALVLAAGVISSAQAQTAEASTFIPPSRELSGLAGGPDNRLVTRSADSLPLTLGAAWSLAQNNNPAISAAMREVEAAQGALTQAGVFQNPSLDVEVEDLRSGNRTTTVTLSQPIELGGKRAARIAAAERALDAARVQRDMKAAQLQSEVTAAYLATLLSQERVRLAQESLGIAQTGSAAASKRVQAGKVSPLEETRSKVAEANVRLELAQAQGELSAQLQELRALLAGGPSFQALDGNALQLPSLPPIEELQARVESSPTMRLARLETARLRALADLEQAKRTPDISVSLGMQRAQQDGRSLAIVGVSIPLPVFDSNRGNLVEALRRRDKSEDEARALELRLRADLAIARQRLSIASEEVMAVRSEILPAAELAFSSATQGFELGKFEFLDVLDAQRTLLQARAQYLRSMGESHRAVADVARLLGTNTSQP</sequence>
<organism evidence="3 4">
    <name type="scientific">Hydrogenophaga crocea</name>
    <dbReference type="NCBI Taxonomy" id="2716225"/>
    <lineage>
        <taxon>Bacteria</taxon>
        <taxon>Pseudomonadati</taxon>
        <taxon>Pseudomonadota</taxon>
        <taxon>Betaproteobacteria</taxon>
        <taxon>Burkholderiales</taxon>
        <taxon>Comamonadaceae</taxon>
        <taxon>Hydrogenophaga</taxon>
    </lineage>
</organism>
<dbReference type="Gene3D" id="1.20.1600.10">
    <property type="entry name" value="Outer membrane efflux proteins (OEP)"/>
    <property type="match status" value="1"/>
</dbReference>
<dbReference type="PANTHER" id="PTHR30203:SF24">
    <property type="entry name" value="BLR4935 PROTEIN"/>
    <property type="match status" value="1"/>
</dbReference>
<comment type="similarity">
    <text evidence="1">Belongs to the outer membrane factor (OMF) (TC 1.B.17) family.</text>
</comment>
<keyword evidence="2" id="KW-0732">Signal</keyword>
<dbReference type="RefSeq" id="WP_166227908.1">
    <property type="nucleotide sequence ID" value="NZ_CP049989.1"/>
</dbReference>
<dbReference type="AlphaFoldDB" id="A0A6G8IJH0"/>
<dbReference type="InterPro" id="IPR003423">
    <property type="entry name" value="OMP_efflux"/>
</dbReference>
<dbReference type="PANTHER" id="PTHR30203">
    <property type="entry name" value="OUTER MEMBRANE CATION EFFLUX PROTEIN"/>
    <property type="match status" value="1"/>
</dbReference>
<dbReference type="Pfam" id="PF02321">
    <property type="entry name" value="OEP"/>
    <property type="match status" value="2"/>
</dbReference>
<evidence type="ECO:0000313" key="3">
    <source>
        <dbReference type="EMBL" id="QIM53130.1"/>
    </source>
</evidence>
<name>A0A6G8IJH0_9BURK</name>
<evidence type="ECO:0000313" key="4">
    <source>
        <dbReference type="Proteomes" id="UP000503162"/>
    </source>
</evidence>
<dbReference type="GO" id="GO:0015562">
    <property type="term" value="F:efflux transmembrane transporter activity"/>
    <property type="evidence" value="ECO:0007669"/>
    <property type="project" value="InterPro"/>
</dbReference>
<dbReference type="KEGG" id="hcz:G9Q37_13725"/>
<feature type="chain" id="PRO_5026293586" evidence="2">
    <location>
        <begin position="23"/>
        <end position="438"/>
    </location>
</feature>
<keyword evidence="4" id="KW-1185">Reference proteome</keyword>
<dbReference type="Proteomes" id="UP000503162">
    <property type="component" value="Chromosome"/>
</dbReference>
<protein>
    <submittedName>
        <fullName evidence="3">TolC family protein</fullName>
    </submittedName>
</protein>
<evidence type="ECO:0000256" key="1">
    <source>
        <dbReference type="ARBA" id="ARBA00007613"/>
    </source>
</evidence>